<gene>
    <name evidence="2" type="ORF">H8718_08435</name>
</gene>
<dbReference type="Pfam" id="PF01797">
    <property type="entry name" value="Y1_Tnp"/>
    <property type="match status" value="1"/>
</dbReference>
<dbReference type="PANTHER" id="PTHR33360:SF2">
    <property type="entry name" value="TRANSPOSASE FOR INSERTION SEQUENCE ELEMENT IS200"/>
    <property type="match status" value="1"/>
</dbReference>
<dbReference type="EMBL" id="JACRSY010000011">
    <property type="protein sequence ID" value="MBC8579556.1"/>
    <property type="molecule type" value="Genomic_DNA"/>
</dbReference>
<dbReference type="InterPro" id="IPR036515">
    <property type="entry name" value="Transposase_17_sf"/>
</dbReference>
<evidence type="ECO:0000313" key="3">
    <source>
        <dbReference type="Proteomes" id="UP000655830"/>
    </source>
</evidence>
<reference evidence="2" key="1">
    <citation type="submission" date="2020-08" db="EMBL/GenBank/DDBJ databases">
        <title>Genome public.</title>
        <authorList>
            <person name="Liu C."/>
            <person name="Sun Q."/>
        </authorList>
    </citation>
    <scope>NUCLEOTIDE SEQUENCE</scope>
    <source>
        <strain evidence="2">NSJ-12</strain>
    </source>
</reference>
<comment type="caution">
    <text evidence="2">The sequence shown here is derived from an EMBL/GenBank/DDBJ whole genome shotgun (WGS) entry which is preliminary data.</text>
</comment>
<dbReference type="AlphaFoldDB" id="A0A926EH71"/>
<dbReference type="GO" id="GO:0004803">
    <property type="term" value="F:transposase activity"/>
    <property type="evidence" value="ECO:0007669"/>
    <property type="project" value="InterPro"/>
</dbReference>
<dbReference type="Gene3D" id="3.30.70.1290">
    <property type="entry name" value="Transposase IS200-like"/>
    <property type="match status" value="1"/>
</dbReference>
<dbReference type="GO" id="GO:0006313">
    <property type="term" value="P:DNA transposition"/>
    <property type="evidence" value="ECO:0007669"/>
    <property type="project" value="InterPro"/>
</dbReference>
<organism evidence="2 3">
    <name type="scientific">Zhenhengia yiwuensis</name>
    <dbReference type="NCBI Taxonomy" id="2763666"/>
    <lineage>
        <taxon>Bacteria</taxon>
        <taxon>Bacillati</taxon>
        <taxon>Bacillota</taxon>
        <taxon>Clostridia</taxon>
        <taxon>Lachnospirales</taxon>
        <taxon>Lachnospiraceae</taxon>
        <taxon>Zhenhengia</taxon>
    </lineage>
</organism>
<dbReference type="Proteomes" id="UP000655830">
    <property type="component" value="Unassembled WGS sequence"/>
</dbReference>
<feature type="domain" description="Transposase IS200-like" evidence="1">
    <location>
        <begin position="7"/>
        <end position="112"/>
    </location>
</feature>
<dbReference type="InterPro" id="IPR002686">
    <property type="entry name" value="Transposase_17"/>
</dbReference>
<evidence type="ECO:0000313" key="2">
    <source>
        <dbReference type="EMBL" id="MBC8579556.1"/>
    </source>
</evidence>
<dbReference type="PANTHER" id="PTHR33360">
    <property type="entry name" value="TRANSPOSASE FOR INSERTION SEQUENCE ELEMENT IS200"/>
    <property type="match status" value="1"/>
</dbReference>
<dbReference type="RefSeq" id="WP_249332565.1">
    <property type="nucleotide sequence ID" value="NZ_JACRSY010000011.1"/>
</dbReference>
<name>A0A926EH71_9FIRM</name>
<sequence>MNKRDTWQYRMIWYTYKHKAVLVEEVERRFVELIHQLCDELCIQVEHIKLKPDTFSLLISSKKQLNITKILKNMQKKTYKSLSKKFTQLKSTDGDLWDKTYVITSINQNPSEVDIRIEKIFDHLWSAEYYDLDEGVTDDLDVFKMYLAHRNLGIIDYGESVFLVDVQALNTEINLNCFECTKIHKYGCCSGSPCDLSVKNRKMFIQHMPNIIEEMKKLDESYYKKVEALGGFLGEKGSIRECEGRCSLLVEHEGVWKCLAHKYALEQHIPSYDLCPLSCLMYPLEIIELITDKQKKIILLTSALDEVFAKEYGRWGSYKDLDVELRCIHKEAHNYIFKEEDYRPVYQVNKNLLIHEFGQEVYEGIEEIID</sequence>
<keyword evidence="3" id="KW-1185">Reference proteome</keyword>
<dbReference type="GO" id="GO:0003677">
    <property type="term" value="F:DNA binding"/>
    <property type="evidence" value="ECO:0007669"/>
    <property type="project" value="InterPro"/>
</dbReference>
<proteinExistence type="predicted"/>
<dbReference type="SUPFAM" id="SSF143422">
    <property type="entry name" value="Transposase IS200-like"/>
    <property type="match status" value="1"/>
</dbReference>
<evidence type="ECO:0000259" key="1">
    <source>
        <dbReference type="Pfam" id="PF01797"/>
    </source>
</evidence>
<accession>A0A926EH71</accession>
<protein>
    <submittedName>
        <fullName evidence="2">Transposase</fullName>
    </submittedName>
</protein>